<evidence type="ECO:0000313" key="2">
    <source>
        <dbReference type="Proteomes" id="UP001159428"/>
    </source>
</evidence>
<evidence type="ECO:0000313" key="1">
    <source>
        <dbReference type="EMBL" id="CAH3033170.1"/>
    </source>
</evidence>
<proteinExistence type="predicted"/>
<dbReference type="Pfam" id="PF15299">
    <property type="entry name" value="ALS2CR8"/>
    <property type="match status" value="1"/>
</dbReference>
<comment type="caution">
    <text evidence="1">The sequence shown here is derived from an EMBL/GenBank/DDBJ whole genome shotgun (WGS) entry which is preliminary data.</text>
</comment>
<dbReference type="Proteomes" id="UP001159428">
    <property type="component" value="Unassembled WGS sequence"/>
</dbReference>
<dbReference type="EMBL" id="CALNXJ010000002">
    <property type="protein sequence ID" value="CAH3033170.1"/>
    <property type="molecule type" value="Genomic_DNA"/>
</dbReference>
<reference evidence="1 2" key="1">
    <citation type="submission" date="2022-05" db="EMBL/GenBank/DDBJ databases">
        <authorList>
            <consortium name="Genoscope - CEA"/>
            <person name="William W."/>
        </authorList>
    </citation>
    <scope>NUCLEOTIDE SEQUENCE [LARGE SCALE GENOMIC DNA]</scope>
</reference>
<accession>A0AAU9VNT4</accession>
<name>A0AAU9VNT4_9CNID</name>
<dbReference type="InterPro" id="IPR029309">
    <property type="entry name" value="CaRF"/>
</dbReference>
<sequence length="134" mass="15801">ADDLGYVNSVDETYRLIAEFETRLTTKFSCFKSDKGFRNTGMCTRYLRSKNSFFTGVPFLILGKKVFNCQHGVDRTAGEKRKRKDAKEAGNKDFFFKKRRFLVQDTRKFDCKAQIKMREILFFSENKVVLLMYK</sequence>
<feature type="non-terminal residue" evidence="1">
    <location>
        <position position="1"/>
    </location>
</feature>
<protein>
    <submittedName>
        <fullName evidence="1">Uncharacterized protein</fullName>
    </submittedName>
</protein>
<organism evidence="1 2">
    <name type="scientific">Pocillopora meandrina</name>
    <dbReference type="NCBI Taxonomy" id="46732"/>
    <lineage>
        <taxon>Eukaryota</taxon>
        <taxon>Metazoa</taxon>
        <taxon>Cnidaria</taxon>
        <taxon>Anthozoa</taxon>
        <taxon>Hexacorallia</taxon>
        <taxon>Scleractinia</taxon>
        <taxon>Astrocoeniina</taxon>
        <taxon>Pocilloporidae</taxon>
        <taxon>Pocillopora</taxon>
    </lineage>
</organism>
<keyword evidence="2" id="KW-1185">Reference proteome</keyword>
<gene>
    <name evidence="1" type="ORF">PMEA_00010981</name>
</gene>
<dbReference type="AlphaFoldDB" id="A0AAU9VNT4"/>
<dbReference type="PANTHER" id="PTHR47456">
    <property type="entry name" value="PHD-TYPE DOMAIN-CONTAINING PROTEIN"/>
    <property type="match status" value="1"/>
</dbReference>
<dbReference type="GO" id="GO:0003700">
    <property type="term" value="F:DNA-binding transcription factor activity"/>
    <property type="evidence" value="ECO:0007669"/>
    <property type="project" value="InterPro"/>
</dbReference>